<protein>
    <recommendedName>
        <fullName evidence="7">Pan3 C-terminal knob domain-containing protein</fullName>
    </recommendedName>
</protein>
<dbReference type="Gene3D" id="1.20.5.5160">
    <property type="match status" value="1"/>
</dbReference>
<keyword evidence="6" id="KW-0175">Coiled coil</keyword>
<evidence type="ECO:0000256" key="3">
    <source>
        <dbReference type="ARBA" id="ARBA00022664"/>
    </source>
</evidence>
<accession>A0A2U1JFT8</accession>
<evidence type="ECO:0000256" key="1">
    <source>
        <dbReference type="ARBA" id="ARBA00004496"/>
    </source>
</evidence>
<evidence type="ECO:0000259" key="7">
    <source>
        <dbReference type="Pfam" id="PF18101"/>
    </source>
</evidence>
<dbReference type="PANTHER" id="PTHR12272:SF11">
    <property type="entry name" value="PAN2-PAN3 DEADENYLATION COMPLEX SUBUNIT PAN3"/>
    <property type="match status" value="1"/>
</dbReference>
<dbReference type="EMBL" id="MBFU01000001">
    <property type="protein sequence ID" value="PWA03818.1"/>
    <property type="molecule type" value="Genomic_DNA"/>
</dbReference>
<dbReference type="GO" id="GO:0005524">
    <property type="term" value="F:ATP binding"/>
    <property type="evidence" value="ECO:0007669"/>
    <property type="project" value="UniProtKB-KW"/>
</dbReference>
<dbReference type="InterPro" id="IPR011009">
    <property type="entry name" value="Kinase-like_dom_sf"/>
</dbReference>
<comment type="subcellular location">
    <subcellularLocation>
        <location evidence="1">Cytoplasm</location>
    </subcellularLocation>
</comment>
<proteinExistence type="predicted"/>
<evidence type="ECO:0000313" key="8">
    <source>
        <dbReference type="EMBL" id="PWA03818.1"/>
    </source>
</evidence>
<dbReference type="InterPro" id="IPR041332">
    <property type="entry name" value="Pan3_CK"/>
</dbReference>
<evidence type="ECO:0000313" key="9">
    <source>
        <dbReference type="Proteomes" id="UP000245591"/>
    </source>
</evidence>
<evidence type="ECO:0000256" key="5">
    <source>
        <dbReference type="ARBA" id="ARBA00022840"/>
    </source>
</evidence>
<keyword evidence="9" id="KW-1185">Reference proteome</keyword>
<name>A0A2U1JFT8_SMIAN</name>
<keyword evidence="4" id="KW-0547">Nucleotide-binding</keyword>
<dbReference type="SUPFAM" id="SSF56112">
    <property type="entry name" value="Protein kinase-like (PK-like)"/>
    <property type="match status" value="1"/>
</dbReference>
<comment type="caution">
    <text evidence="8">The sequence shown here is derived from an EMBL/GenBank/DDBJ whole genome shotgun (WGS) entry which is preliminary data.</text>
</comment>
<dbReference type="GO" id="GO:0008143">
    <property type="term" value="F:poly(A) binding"/>
    <property type="evidence" value="ECO:0007669"/>
    <property type="project" value="TreeGrafter"/>
</dbReference>
<keyword evidence="2" id="KW-0963">Cytoplasm</keyword>
<evidence type="ECO:0000256" key="4">
    <source>
        <dbReference type="ARBA" id="ARBA00022741"/>
    </source>
</evidence>
<reference evidence="8 9" key="1">
    <citation type="journal article" date="2018" name="MBio">
        <title>Comparative Genomics Reveals the Core Gene Toolbox for the Fungus-Insect Symbiosis.</title>
        <authorList>
            <person name="Wang Y."/>
            <person name="Stata M."/>
            <person name="Wang W."/>
            <person name="Stajich J.E."/>
            <person name="White M.M."/>
            <person name="Moncalvo J.M."/>
        </authorList>
    </citation>
    <scope>NUCLEOTIDE SEQUENCE [LARGE SCALE GENOMIC DNA]</scope>
    <source>
        <strain evidence="8 9">AUS-126-30</strain>
    </source>
</reference>
<dbReference type="AlphaFoldDB" id="A0A2U1JFT8"/>
<gene>
    <name evidence="8" type="ORF">BB558_000016</name>
</gene>
<sequence>MTALCLVYEYYPDATTVGNNLSLGKQTTMLETQAWSLLFQILSALKTIHSNGISQMILDVFSVVSVGPDRYKVGWLGLGNILFKQATEIPSINQRKDLSNLGVLLLALLSKNLNVMTNISESLNSVQMVYSSEMYKVVSTLISNADVSLEMILASHSTRLLAELDSANKIKDEFQESLSLELSNGRLCRLMTKLNFINGRPEQVLKRKNEHL</sequence>
<dbReference type="GO" id="GO:0000289">
    <property type="term" value="P:nuclear-transcribed mRNA poly(A) tail shortening"/>
    <property type="evidence" value="ECO:0007669"/>
    <property type="project" value="InterPro"/>
</dbReference>
<dbReference type="GO" id="GO:0000932">
    <property type="term" value="C:P-body"/>
    <property type="evidence" value="ECO:0007669"/>
    <property type="project" value="TreeGrafter"/>
</dbReference>
<dbReference type="Proteomes" id="UP000245591">
    <property type="component" value="Unassembled WGS sequence"/>
</dbReference>
<feature type="domain" description="Pan3 C-terminal knob" evidence="7">
    <location>
        <begin position="152"/>
        <end position="204"/>
    </location>
</feature>
<organism evidence="8 9">
    <name type="scientific">Smittium angustum</name>
    <dbReference type="NCBI Taxonomy" id="133377"/>
    <lineage>
        <taxon>Eukaryota</taxon>
        <taxon>Fungi</taxon>
        <taxon>Fungi incertae sedis</taxon>
        <taxon>Zoopagomycota</taxon>
        <taxon>Kickxellomycotina</taxon>
        <taxon>Harpellomycetes</taxon>
        <taxon>Harpellales</taxon>
        <taxon>Legeriomycetaceae</taxon>
        <taxon>Smittium</taxon>
    </lineage>
</organism>
<dbReference type="InterPro" id="IPR030844">
    <property type="entry name" value="PAN3"/>
</dbReference>
<dbReference type="PANTHER" id="PTHR12272">
    <property type="entry name" value="DEADENYLATION COMPLEX SUBUNIT PAN3"/>
    <property type="match status" value="1"/>
</dbReference>
<keyword evidence="5" id="KW-0067">ATP-binding</keyword>
<dbReference type="Pfam" id="PF18101">
    <property type="entry name" value="Pan3_CK"/>
    <property type="match status" value="1"/>
</dbReference>
<evidence type="ECO:0000256" key="2">
    <source>
        <dbReference type="ARBA" id="ARBA00022490"/>
    </source>
</evidence>
<dbReference type="Gene3D" id="1.10.510.10">
    <property type="entry name" value="Transferase(Phosphotransferase) domain 1"/>
    <property type="match status" value="1"/>
</dbReference>
<dbReference type="GO" id="GO:0006397">
    <property type="term" value="P:mRNA processing"/>
    <property type="evidence" value="ECO:0007669"/>
    <property type="project" value="UniProtKB-KW"/>
</dbReference>
<evidence type="ECO:0000256" key="6">
    <source>
        <dbReference type="ARBA" id="ARBA00023054"/>
    </source>
</evidence>
<dbReference type="GO" id="GO:0031251">
    <property type="term" value="C:PAN complex"/>
    <property type="evidence" value="ECO:0007669"/>
    <property type="project" value="InterPro"/>
</dbReference>
<keyword evidence="3" id="KW-0507">mRNA processing</keyword>